<dbReference type="Gene3D" id="3.30.420.40">
    <property type="match status" value="2"/>
</dbReference>
<organism evidence="3 4">
    <name type="scientific">Mycoplasmopsis synoviae</name>
    <name type="common">Mycoplasma synoviae</name>
    <dbReference type="NCBI Taxonomy" id="2109"/>
    <lineage>
        <taxon>Bacteria</taxon>
        <taxon>Bacillati</taxon>
        <taxon>Mycoplasmatota</taxon>
        <taxon>Mycoplasmoidales</taxon>
        <taxon>Metamycoplasmataceae</taxon>
        <taxon>Mycoplasmopsis</taxon>
    </lineage>
</organism>
<proteinExistence type="inferred from homology"/>
<keyword evidence="2" id="KW-0472">Membrane</keyword>
<name>A0AAX3F048_MYCSY</name>
<keyword evidence="2" id="KW-1133">Transmembrane helix</keyword>
<feature type="transmembrane region" description="Helical" evidence="2">
    <location>
        <begin position="215"/>
        <end position="240"/>
    </location>
</feature>
<dbReference type="PANTHER" id="PTHR18964:SF149">
    <property type="entry name" value="BIFUNCTIONAL UDP-N-ACETYLGLUCOSAMINE 2-EPIMERASE_N-ACETYLMANNOSAMINE KINASE"/>
    <property type="match status" value="1"/>
</dbReference>
<dbReference type="Pfam" id="PF00480">
    <property type="entry name" value="ROK"/>
    <property type="match status" value="1"/>
</dbReference>
<evidence type="ECO:0000256" key="2">
    <source>
        <dbReference type="SAM" id="Phobius"/>
    </source>
</evidence>
<dbReference type="EMBL" id="CP107525">
    <property type="protein sequence ID" value="UZW64680.1"/>
    <property type="molecule type" value="Genomic_DNA"/>
</dbReference>
<dbReference type="InterPro" id="IPR000600">
    <property type="entry name" value="ROK"/>
</dbReference>
<keyword evidence="2" id="KW-0812">Transmembrane</keyword>
<dbReference type="RefSeq" id="WP_154221478.1">
    <property type="nucleotide sequence ID" value="NZ_CP034544.1"/>
</dbReference>
<gene>
    <name evidence="3" type="ORF">OIE46_01160</name>
</gene>
<comment type="similarity">
    <text evidence="1">Belongs to the ROK (NagC/XylR) family.</text>
</comment>
<accession>A0AAX3F048</accession>
<sequence>MSAKVIFALDIGGTSIKYGIIDFKYDILFSSSVKTKKEKMIFQIEKLILETKKSYDFDYVAISSAGVVDSNSNKIIYTNSDYRVWTGFDFNIVARNTNTKIAMINDANAAAISELVSKKHDNFVSITLGTGLGVGIVYNGEIFQGKNFLGGEIGNNLAFKNQKEKINEGLSFSRFNKKISQKFKIKSKTPSVYYPKLYKENQDFKVLFNNYASKLAYWSFVIAIILNVDHVYIGGAFSFVDDFLFDKAKDIFISMQDDSPYKISFSKASYKNNAGIIGATYFLKQKFNLA</sequence>
<dbReference type="SUPFAM" id="SSF53067">
    <property type="entry name" value="Actin-like ATPase domain"/>
    <property type="match status" value="1"/>
</dbReference>
<dbReference type="PANTHER" id="PTHR18964">
    <property type="entry name" value="ROK (REPRESSOR, ORF, KINASE) FAMILY"/>
    <property type="match status" value="1"/>
</dbReference>
<dbReference type="Proteomes" id="UP001164481">
    <property type="component" value="Chromosome"/>
</dbReference>
<protein>
    <submittedName>
        <fullName evidence="3">ROK family protein</fullName>
    </submittedName>
</protein>
<dbReference type="InterPro" id="IPR043129">
    <property type="entry name" value="ATPase_NBD"/>
</dbReference>
<dbReference type="AlphaFoldDB" id="A0AAX3F048"/>
<evidence type="ECO:0000313" key="3">
    <source>
        <dbReference type="EMBL" id="UZW64680.1"/>
    </source>
</evidence>
<reference evidence="3" key="1">
    <citation type="submission" date="2022-10" db="EMBL/GenBank/DDBJ databases">
        <authorList>
            <person name="Wei X."/>
        </authorList>
    </citation>
    <scope>NUCLEOTIDE SEQUENCE</scope>
    <source>
        <strain evidence="3">SD2</strain>
    </source>
</reference>
<reference evidence="3" key="2">
    <citation type="submission" date="2022-11" db="EMBL/GenBank/DDBJ databases">
        <title>complete genomes of mycoplasma synoviae ZX313 strain and SD2 strain.</title>
        <authorList>
            <person name="Zhong Q."/>
        </authorList>
    </citation>
    <scope>NUCLEOTIDE SEQUENCE</scope>
    <source>
        <strain evidence="3">SD2</strain>
    </source>
</reference>
<evidence type="ECO:0000256" key="1">
    <source>
        <dbReference type="ARBA" id="ARBA00006479"/>
    </source>
</evidence>
<evidence type="ECO:0000313" key="4">
    <source>
        <dbReference type="Proteomes" id="UP001164481"/>
    </source>
</evidence>